<accession>A0A0S4JBE6</accession>
<evidence type="ECO:0000313" key="3">
    <source>
        <dbReference type="Proteomes" id="UP000051952"/>
    </source>
</evidence>
<gene>
    <name evidence="2" type="ORF">BSAL_10580</name>
</gene>
<organism evidence="2 3">
    <name type="scientific">Bodo saltans</name>
    <name type="common">Flagellated protozoan</name>
    <dbReference type="NCBI Taxonomy" id="75058"/>
    <lineage>
        <taxon>Eukaryota</taxon>
        <taxon>Discoba</taxon>
        <taxon>Euglenozoa</taxon>
        <taxon>Kinetoplastea</taxon>
        <taxon>Metakinetoplastina</taxon>
        <taxon>Eubodonida</taxon>
        <taxon>Bodonidae</taxon>
        <taxon>Bodo</taxon>
    </lineage>
</organism>
<sequence>MLPQRRTAPASSTQAMMQKAVTQSSDFYRSSNSVQGYETRVAANKAARKEKKGTLTQWFGMKRTTLTESQKQDLDLLQYRNFVSKDATHQAPKKTTIDQTDFVEFGYFSGTGRNKRRRYKTFADEWMEENPELEQIVKQRVKRNIKANKKEKEKTARKEKFAKKKGKESQQSKRKGKKSASADF</sequence>
<evidence type="ECO:0000256" key="1">
    <source>
        <dbReference type="SAM" id="MobiDB-lite"/>
    </source>
</evidence>
<dbReference type="OrthoDB" id="427886at2759"/>
<proteinExistence type="predicted"/>
<protein>
    <submittedName>
        <fullName evidence="2">Uncharacterized protein</fullName>
    </submittedName>
</protein>
<dbReference type="VEuPathDB" id="TriTrypDB:BSAL_10580"/>
<reference evidence="3" key="1">
    <citation type="submission" date="2015-09" db="EMBL/GenBank/DDBJ databases">
        <authorList>
            <consortium name="Pathogen Informatics"/>
        </authorList>
    </citation>
    <scope>NUCLEOTIDE SEQUENCE [LARGE SCALE GENOMIC DNA]</scope>
    <source>
        <strain evidence="3">Lake Konstanz</strain>
    </source>
</reference>
<dbReference type="OMA" id="LSQWYGM"/>
<feature type="region of interest" description="Disordered" evidence="1">
    <location>
        <begin position="145"/>
        <end position="184"/>
    </location>
</feature>
<evidence type="ECO:0000313" key="2">
    <source>
        <dbReference type="EMBL" id="CUG87545.1"/>
    </source>
</evidence>
<dbReference type="EMBL" id="CYKH01001538">
    <property type="protein sequence ID" value="CUG87545.1"/>
    <property type="molecule type" value="Genomic_DNA"/>
</dbReference>
<keyword evidence="3" id="KW-1185">Reference proteome</keyword>
<dbReference type="AlphaFoldDB" id="A0A0S4JBE6"/>
<dbReference type="Proteomes" id="UP000051952">
    <property type="component" value="Unassembled WGS sequence"/>
</dbReference>
<name>A0A0S4JBE6_BODSA</name>
<feature type="region of interest" description="Disordered" evidence="1">
    <location>
        <begin position="1"/>
        <end position="24"/>
    </location>
</feature>
<feature type="compositionally biased region" description="Basic residues" evidence="1">
    <location>
        <begin position="160"/>
        <end position="178"/>
    </location>
</feature>
<feature type="compositionally biased region" description="Polar residues" evidence="1">
    <location>
        <begin position="9"/>
        <end position="24"/>
    </location>
</feature>
<feature type="compositionally biased region" description="Basic and acidic residues" evidence="1">
    <location>
        <begin position="148"/>
        <end position="159"/>
    </location>
</feature>